<evidence type="ECO:0000313" key="1">
    <source>
        <dbReference type="EMBL" id="CAL1577025.1"/>
    </source>
</evidence>
<evidence type="ECO:0000313" key="2">
    <source>
        <dbReference type="Proteomes" id="UP001497482"/>
    </source>
</evidence>
<dbReference type="EMBL" id="OZ035835">
    <property type="protein sequence ID" value="CAL1577025.1"/>
    <property type="molecule type" value="Genomic_DNA"/>
</dbReference>
<reference evidence="1 2" key="1">
    <citation type="submission" date="2024-04" db="EMBL/GenBank/DDBJ databases">
        <authorList>
            <person name="Waldvogel A.-M."/>
            <person name="Schoenle A."/>
        </authorList>
    </citation>
    <scope>NUCLEOTIDE SEQUENCE [LARGE SCALE GENOMIC DNA]</scope>
</reference>
<name>A0AAV2JHR1_KNICA</name>
<dbReference type="SUPFAM" id="SSF141571">
    <property type="entry name" value="Pentapeptide repeat-like"/>
    <property type="match status" value="1"/>
</dbReference>
<keyword evidence="2" id="KW-1185">Reference proteome</keyword>
<dbReference type="AlphaFoldDB" id="A0AAV2JHR1"/>
<accession>A0AAV2JHR1</accession>
<dbReference type="Proteomes" id="UP001497482">
    <property type="component" value="Chromosome 13"/>
</dbReference>
<proteinExistence type="predicted"/>
<sequence length="147" mass="17268">MSNLYMSDLYMSDLYMSDLYMANLYMSDLYMSDLYMTDLYMSDLYMSDLYMSDLYMTDLYMSDLKLLTSLLNICSLNYAESLTDFYIFIETTVYNIDFGRVKEKPRVKELKDLKCWSPKILSKESGQCLSVSSVKDNIPVLQHFANI</sequence>
<gene>
    <name evidence="1" type="ORF">KC01_LOCUS8415</name>
</gene>
<protein>
    <submittedName>
        <fullName evidence="1">Uncharacterized protein</fullName>
    </submittedName>
</protein>
<organism evidence="1 2">
    <name type="scientific">Knipowitschia caucasica</name>
    <name type="common">Caucasian dwarf goby</name>
    <name type="synonym">Pomatoschistus caucasicus</name>
    <dbReference type="NCBI Taxonomy" id="637954"/>
    <lineage>
        <taxon>Eukaryota</taxon>
        <taxon>Metazoa</taxon>
        <taxon>Chordata</taxon>
        <taxon>Craniata</taxon>
        <taxon>Vertebrata</taxon>
        <taxon>Euteleostomi</taxon>
        <taxon>Actinopterygii</taxon>
        <taxon>Neopterygii</taxon>
        <taxon>Teleostei</taxon>
        <taxon>Neoteleostei</taxon>
        <taxon>Acanthomorphata</taxon>
        <taxon>Gobiaria</taxon>
        <taxon>Gobiiformes</taxon>
        <taxon>Gobioidei</taxon>
        <taxon>Gobiidae</taxon>
        <taxon>Gobiinae</taxon>
        <taxon>Knipowitschia</taxon>
    </lineage>
</organism>